<evidence type="ECO:0000313" key="3">
    <source>
        <dbReference type="Proteomes" id="UP000292665"/>
    </source>
</evidence>
<dbReference type="RefSeq" id="WP_009242925.1">
    <property type="nucleotide sequence ID" value="NZ_AP028249.1"/>
</dbReference>
<keyword evidence="1" id="KW-0812">Transmembrane</keyword>
<dbReference type="Proteomes" id="UP000292665">
    <property type="component" value="Unassembled WGS sequence"/>
</dbReference>
<feature type="transmembrane region" description="Helical" evidence="1">
    <location>
        <begin position="117"/>
        <end position="143"/>
    </location>
</feature>
<gene>
    <name evidence="2" type="ORF">EAI93_08210</name>
</gene>
<dbReference type="EMBL" id="RCYR01000014">
    <property type="protein sequence ID" value="RYS79937.1"/>
    <property type="molecule type" value="Genomic_DNA"/>
</dbReference>
<name>A0A4Q5C5W1_9FIRM</name>
<protein>
    <submittedName>
        <fullName evidence="2">Uncharacterized protein</fullName>
    </submittedName>
</protein>
<organism evidence="2 3">
    <name type="scientific">[Ruminococcus] torques</name>
    <dbReference type="NCBI Taxonomy" id="33039"/>
    <lineage>
        <taxon>Bacteria</taxon>
        <taxon>Bacillati</taxon>
        <taxon>Bacillota</taxon>
        <taxon>Clostridia</taxon>
        <taxon>Lachnospirales</taxon>
        <taxon>Lachnospiraceae</taxon>
        <taxon>Mediterraneibacter</taxon>
    </lineage>
</organism>
<comment type="caution">
    <text evidence="2">The sequence shown here is derived from an EMBL/GenBank/DDBJ whole genome shotgun (WGS) entry which is preliminary data.</text>
</comment>
<keyword evidence="1" id="KW-0472">Membrane</keyword>
<sequence length="169" mass="18703">MKPRTVKKGFLGVMGLFLLSALTPALIPFAVDKNGDLTQIGYAAGALFWLGLLLGIVAYLFLARKAKPLTEQAGKRKLPSVICFFSNTPAIAADAVMIVSIAATIYCALHIEVNDFLAITALVFALAGVYAHFLFNGNVYFYIWNSRNRQRKRQTKERQNKEEQEGMKA</sequence>
<feature type="transmembrane region" description="Helical" evidence="1">
    <location>
        <begin position="82"/>
        <end position="111"/>
    </location>
</feature>
<proteinExistence type="predicted"/>
<reference evidence="2 3" key="1">
    <citation type="journal article" date="2019" name="Science, e1252229">
        <title>Invertible promoters mediate bacterial phase variation, antibiotic resistance, and host adaptation in the gut.</title>
        <authorList>
            <person name="Jiang X."/>
            <person name="Hall A.B."/>
            <person name="Arthur T.D."/>
            <person name="Plichta D.R."/>
            <person name="Covington C.T."/>
            <person name="Poyet M."/>
            <person name="Crothers J."/>
            <person name="Moses P.L."/>
            <person name="Tolonen A.C."/>
            <person name="Vlamakis H."/>
            <person name="Alm E.J."/>
            <person name="Xavier R.J."/>
        </authorList>
    </citation>
    <scope>NUCLEOTIDE SEQUENCE [LARGE SCALE GENOMIC DNA]</scope>
    <source>
        <strain evidence="3">aa_0143</strain>
    </source>
</reference>
<evidence type="ECO:0000256" key="1">
    <source>
        <dbReference type="SAM" id="Phobius"/>
    </source>
</evidence>
<keyword evidence="1" id="KW-1133">Transmembrane helix</keyword>
<feature type="transmembrane region" description="Helical" evidence="1">
    <location>
        <begin position="40"/>
        <end position="62"/>
    </location>
</feature>
<evidence type="ECO:0000313" key="2">
    <source>
        <dbReference type="EMBL" id="RYS79937.1"/>
    </source>
</evidence>
<dbReference type="AlphaFoldDB" id="A0A4Q5C5W1"/>
<accession>A0A4Q5C5W1</accession>